<evidence type="ECO:0000313" key="2">
    <source>
        <dbReference type="EMBL" id="KAF2111545.1"/>
    </source>
</evidence>
<feature type="domain" description="Heterokaryon incompatibility" evidence="1">
    <location>
        <begin position="141"/>
        <end position="289"/>
    </location>
</feature>
<dbReference type="PANTHER" id="PTHR33112:SF9">
    <property type="entry name" value="HETEROKARYON INCOMPATIBILITY DOMAIN-CONTAINING PROTEIN"/>
    <property type="match status" value="1"/>
</dbReference>
<protein>
    <submittedName>
        <fullName evidence="2">Heterokaryon incompatibility protein-domain-containing protein</fullName>
    </submittedName>
</protein>
<dbReference type="PANTHER" id="PTHR33112">
    <property type="entry name" value="DOMAIN PROTEIN, PUTATIVE-RELATED"/>
    <property type="match status" value="1"/>
</dbReference>
<keyword evidence="3" id="KW-1185">Reference proteome</keyword>
<dbReference type="EMBL" id="ML977334">
    <property type="protein sequence ID" value="KAF2111545.1"/>
    <property type="molecule type" value="Genomic_DNA"/>
</dbReference>
<accession>A0A6A5YWP4</accession>
<dbReference type="Pfam" id="PF06985">
    <property type="entry name" value="HET"/>
    <property type="match status" value="1"/>
</dbReference>
<proteinExistence type="predicted"/>
<evidence type="ECO:0000313" key="3">
    <source>
        <dbReference type="Proteomes" id="UP000799770"/>
    </source>
</evidence>
<sequence>MNTSIKDLTPHCVFCNVISQCYVKFVDNGSYSCYIQCKSNKLGTQLCFRERGFGLCDLIHVQLYSKGLNRPRNPFRSFKVRLDPTDPSLLSMMKRWVNDCSKSHEQCAHPGHGFTPTRLMHLAEGDMHYSRLSSPTCPVRFAALSYCWGTSAQSKTLKSNLLDRYDHLDISSLPRTLQDACFVTRALGLEYIWIDSLCIVQDDEHEWAEESSKMRDIYSSAHVVMAATFAQDCAEGFLSQRAAPLAIKFGQPDKIPFEVQARLNDSHQCPLKTYNTTYALFKRGWCMQERFLARRVVHFLPHELLFECQSSQICECGERPPPQDRHGLRGRKAFRTLFSTRSPDKLPGMRFGHLWSEVIHEYHSLKLTYTDDTLPALSGVARSVEHLGPGKYIAGLWERDIAYQLGWRLQKYEMYSSQVKHQPWHPVTPTFSWISCLNAVDFGAFPGLLWETRPICTLESSRVVLATADPHGRVRHASIYMRGLFIPGIELVLYVRQEHLSSYNSPRLRLDSGIELTSREPFEVEGQCEQLKSARPWTFAVCLGLYKSVYGNKDAKVTALLLASNADSNNYIRIGIIDGLPDSWFQDHASEGTFNIV</sequence>
<dbReference type="Proteomes" id="UP000799770">
    <property type="component" value="Unassembled WGS sequence"/>
</dbReference>
<evidence type="ECO:0000259" key="1">
    <source>
        <dbReference type="Pfam" id="PF06985"/>
    </source>
</evidence>
<reference evidence="2" key="1">
    <citation type="journal article" date="2020" name="Stud. Mycol.">
        <title>101 Dothideomycetes genomes: a test case for predicting lifestyles and emergence of pathogens.</title>
        <authorList>
            <person name="Haridas S."/>
            <person name="Albert R."/>
            <person name="Binder M."/>
            <person name="Bloem J."/>
            <person name="Labutti K."/>
            <person name="Salamov A."/>
            <person name="Andreopoulos B."/>
            <person name="Baker S."/>
            <person name="Barry K."/>
            <person name="Bills G."/>
            <person name="Bluhm B."/>
            <person name="Cannon C."/>
            <person name="Castanera R."/>
            <person name="Culley D."/>
            <person name="Daum C."/>
            <person name="Ezra D."/>
            <person name="Gonzalez J."/>
            <person name="Henrissat B."/>
            <person name="Kuo A."/>
            <person name="Liang C."/>
            <person name="Lipzen A."/>
            <person name="Lutzoni F."/>
            <person name="Magnuson J."/>
            <person name="Mondo S."/>
            <person name="Nolan M."/>
            <person name="Ohm R."/>
            <person name="Pangilinan J."/>
            <person name="Park H.-J."/>
            <person name="Ramirez L."/>
            <person name="Alfaro M."/>
            <person name="Sun H."/>
            <person name="Tritt A."/>
            <person name="Yoshinaga Y."/>
            <person name="Zwiers L.-H."/>
            <person name="Turgeon B."/>
            <person name="Goodwin S."/>
            <person name="Spatafora J."/>
            <person name="Crous P."/>
            <person name="Grigoriev I."/>
        </authorList>
    </citation>
    <scope>NUCLEOTIDE SEQUENCE</scope>
    <source>
        <strain evidence="2">CBS 627.86</strain>
    </source>
</reference>
<dbReference type="OrthoDB" id="5362512at2759"/>
<name>A0A6A5YWP4_9PLEO</name>
<organism evidence="2 3">
    <name type="scientific">Lophiotrema nucula</name>
    <dbReference type="NCBI Taxonomy" id="690887"/>
    <lineage>
        <taxon>Eukaryota</taxon>
        <taxon>Fungi</taxon>
        <taxon>Dikarya</taxon>
        <taxon>Ascomycota</taxon>
        <taxon>Pezizomycotina</taxon>
        <taxon>Dothideomycetes</taxon>
        <taxon>Pleosporomycetidae</taxon>
        <taxon>Pleosporales</taxon>
        <taxon>Lophiotremataceae</taxon>
        <taxon>Lophiotrema</taxon>
    </lineage>
</organism>
<dbReference type="AlphaFoldDB" id="A0A6A5YWP4"/>
<gene>
    <name evidence="2" type="ORF">BDV96DRAFT_603131</name>
</gene>
<dbReference type="InterPro" id="IPR010730">
    <property type="entry name" value="HET"/>
</dbReference>